<dbReference type="PIRSF" id="PIRSF000532">
    <property type="entry name" value="ATP_PFK_prok"/>
    <property type="match status" value="1"/>
</dbReference>
<evidence type="ECO:0000256" key="1">
    <source>
        <dbReference type="ARBA" id="ARBA00001946"/>
    </source>
</evidence>
<dbReference type="RefSeq" id="WP_183019839.1">
    <property type="nucleotide sequence ID" value="NZ_CP065668.1"/>
</dbReference>
<evidence type="ECO:0000313" key="11">
    <source>
        <dbReference type="EMBL" id="QPS07981.1"/>
    </source>
</evidence>
<gene>
    <name evidence="9" type="primary">pfkA</name>
    <name evidence="11" type="ORF">I6G66_27575</name>
</gene>
<dbReference type="GO" id="GO:0005945">
    <property type="term" value="C:6-phosphofructokinase complex"/>
    <property type="evidence" value="ECO:0007669"/>
    <property type="project" value="TreeGrafter"/>
</dbReference>
<comment type="catalytic activity">
    <reaction evidence="9">
        <text>beta-D-fructose 6-phosphate + ATP = beta-D-fructose 1,6-bisphosphate + ADP + H(+)</text>
        <dbReference type="Rhea" id="RHEA:16109"/>
        <dbReference type="ChEBI" id="CHEBI:15378"/>
        <dbReference type="ChEBI" id="CHEBI:30616"/>
        <dbReference type="ChEBI" id="CHEBI:32966"/>
        <dbReference type="ChEBI" id="CHEBI:57634"/>
        <dbReference type="ChEBI" id="CHEBI:456216"/>
        <dbReference type="EC" id="2.7.1.11"/>
    </reaction>
</comment>
<comment type="cofactor">
    <cofactor evidence="1 9">
        <name>Mg(2+)</name>
        <dbReference type="ChEBI" id="CHEBI:18420"/>
    </cofactor>
</comment>
<feature type="binding site" description="in other chain" evidence="9">
    <location>
        <begin position="173"/>
        <end position="175"/>
    </location>
    <ligand>
        <name>substrate</name>
        <note>ligand shared between dimeric partners</note>
    </ligand>
</feature>
<dbReference type="HAMAP" id="MF_01976">
    <property type="entry name" value="Phosphofructokinase_III"/>
    <property type="match status" value="1"/>
</dbReference>
<dbReference type="UniPathway" id="UPA00109">
    <property type="reaction ID" value="UER00182"/>
</dbReference>
<dbReference type="PRINTS" id="PR00476">
    <property type="entry name" value="PHFRCTKINASE"/>
</dbReference>
<comment type="similarity">
    <text evidence="9">Belongs to the phosphofructokinase type A (PFKA) family. Mixed-substrate PFK group III subfamily.</text>
</comment>
<dbReference type="GO" id="GO:0005524">
    <property type="term" value="F:ATP binding"/>
    <property type="evidence" value="ECO:0007669"/>
    <property type="project" value="UniProtKB-KW"/>
</dbReference>
<evidence type="ECO:0000256" key="8">
    <source>
        <dbReference type="ARBA" id="ARBA00023152"/>
    </source>
</evidence>
<comment type="caution">
    <text evidence="9">Lacks conserved residue(s) required for the propagation of feature annotation.</text>
</comment>
<dbReference type="PANTHER" id="PTHR13697">
    <property type="entry name" value="PHOSPHOFRUCTOKINASE"/>
    <property type="match status" value="1"/>
</dbReference>
<feature type="active site" description="Proton acceptor" evidence="9">
    <location>
        <position position="131"/>
    </location>
</feature>
<evidence type="ECO:0000256" key="5">
    <source>
        <dbReference type="ARBA" id="ARBA00022723"/>
    </source>
</evidence>
<feature type="binding site" description="in other chain" evidence="9">
    <location>
        <begin position="275"/>
        <end position="278"/>
    </location>
    <ligand>
        <name>substrate</name>
        <note>ligand shared between dimeric partners</note>
    </ligand>
</feature>
<dbReference type="InterPro" id="IPR015912">
    <property type="entry name" value="Phosphofructokinase_CS"/>
</dbReference>
<dbReference type="GO" id="GO:0006002">
    <property type="term" value="P:fructose 6-phosphate metabolic process"/>
    <property type="evidence" value="ECO:0007669"/>
    <property type="project" value="InterPro"/>
</dbReference>
<feature type="binding site" evidence="9">
    <location>
        <begin position="105"/>
        <end position="108"/>
    </location>
    <ligand>
        <name>ATP</name>
        <dbReference type="ChEBI" id="CHEBI:30616"/>
    </ligand>
</feature>
<dbReference type="InterPro" id="IPR012829">
    <property type="entry name" value="Phosphofructokinase_III"/>
</dbReference>
<evidence type="ECO:0000256" key="6">
    <source>
        <dbReference type="ARBA" id="ARBA00022777"/>
    </source>
</evidence>
<evidence type="ECO:0000259" key="10">
    <source>
        <dbReference type="Pfam" id="PF00365"/>
    </source>
</evidence>
<dbReference type="GO" id="GO:0061621">
    <property type="term" value="P:canonical glycolysis"/>
    <property type="evidence" value="ECO:0007669"/>
    <property type="project" value="TreeGrafter"/>
</dbReference>
<feature type="site" description="Important for substrate specificity; cannot use PPi as phosphoryl donor" evidence="9">
    <location>
        <position position="107"/>
    </location>
</feature>
<dbReference type="GO" id="GO:0047334">
    <property type="term" value="F:diphosphate-fructose-6-phosphate 1-phosphotransferase activity"/>
    <property type="evidence" value="ECO:0007669"/>
    <property type="project" value="InterPro"/>
</dbReference>
<dbReference type="GO" id="GO:0046872">
    <property type="term" value="F:metal ion binding"/>
    <property type="evidence" value="ECO:0007669"/>
    <property type="project" value="UniProtKB-KW"/>
</dbReference>
<protein>
    <recommendedName>
        <fullName evidence="9">ATP-dependent 6-phosphofructokinase</fullName>
        <shortName evidence="9">ATP-PFK</shortName>
        <shortName evidence="9">Phosphofructokinase</shortName>
        <ecNumber evidence="9">2.7.1.11</ecNumber>
    </recommendedName>
    <alternativeName>
        <fullName evidence="9">Phosphohexokinase</fullName>
    </alternativeName>
</protein>
<evidence type="ECO:0000256" key="9">
    <source>
        <dbReference type="HAMAP-Rule" id="MF_01976"/>
    </source>
</evidence>
<dbReference type="GO" id="GO:0030388">
    <property type="term" value="P:fructose 1,6-bisphosphate metabolic process"/>
    <property type="evidence" value="ECO:0007669"/>
    <property type="project" value="TreeGrafter"/>
</dbReference>
<feature type="binding site" evidence="9">
    <location>
        <position position="166"/>
    </location>
    <ligand>
        <name>substrate</name>
        <note>ligand shared between dimeric partners</note>
    </ligand>
</feature>
<comment type="pathway">
    <text evidence="2 9">Carbohydrate degradation; glycolysis; D-glyceraldehyde 3-phosphate and glycerone phosphate from D-glucose: step 3/4.</text>
</comment>
<feature type="binding site" description="in other chain" evidence="9">
    <location>
        <begin position="129"/>
        <end position="131"/>
    </location>
    <ligand>
        <name>substrate</name>
        <note>ligand shared between dimeric partners</note>
    </ligand>
</feature>
<dbReference type="GO" id="GO:0003872">
    <property type="term" value="F:6-phosphofructokinase activity"/>
    <property type="evidence" value="ECO:0007669"/>
    <property type="project" value="UniProtKB-UniRule"/>
</dbReference>
<comment type="function">
    <text evidence="9">Catalyzes the phosphorylation of D-fructose 6-phosphate to fructose 1,6-bisphosphate by ATP, the first committing step of glycolysis.</text>
</comment>
<dbReference type="NCBIfam" id="NF002872">
    <property type="entry name" value="PRK03202.1"/>
    <property type="match status" value="1"/>
</dbReference>
<dbReference type="PANTHER" id="PTHR13697:SF52">
    <property type="entry name" value="ATP-DEPENDENT 6-PHOSPHOFRUCTOKINASE 3"/>
    <property type="match status" value="1"/>
</dbReference>
<keyword evidence="7 9" id="KW-0460">Magnesium</keyword>
<sequence length="367" mass="38694">MRVGVLTGGGDCPGLNAVIRAVTKSLINHGQCEVLGIADGFEGLMLDPPGVKPLGWDEVSGILHVGGTILGTSNSANPLRDAATLEHVGRNVRALGLDVVVAIGGDGTMSLAHGLAEQVGLTCVGVPKTIDNDIANCERSFGFDTAVATATEALRRIESTANSHHRVMIVETMGRHAGWLALEAGIAGAADVILLPEIDYDLQAIVDFCRGREQRQRYTIICIGEGAKESGASLTVRERIEQSPDPVRLGGVGHVLRERLQPHLRSEVRTTVLGHVQRGGDPTPFDRVLATQYGHHAAQLVLSGRFGRMVTLQGGEIGSVEISRVANTQRTVPLDHGLLTMARDIGICLGEPCKPASPSQPATAGSH</sequence>
<dbReference type="InterPro" id="IPR022953">
    <property type="entry name" value="ATP_PFK"/>
</dbReference>
<feature type="binding site" description="in other chain" evidence="9">
    <location>
        <position position="225"/>
    </location>
    <ligand>
        <name>substrate</name>
        <note>ligand shared between dimeric partners</note>
    </ligand>
</feature>
<dbReference type="EMBL" id="CP065668">
    <property type="protein sequence ID" value="QPS07981.1"/>
    <property type="molecule type" value="Genomic_DNA"/>
</dbReference>
<feature type="binding site" evidence="9">
    <location>
        <position position="269"/>
    </location>
    <ligand>
        <name>substrate</name>
        <note>ligand shared between dimeric partners</note>
    </ligand>
</feature>
<keyword evidence="5 9" id="KW-0479">Metal-binding</keyword>
<evidence type="ECO:0000313" key="12">
    <source>
        <dbReference type="Proteomes" id="UP000594778"/>
    </source>
</evidence>
<keyword evidence="6 9" id="KW-0418">Kinase</keyword>
<reference evidence="11 12" key="1">
    <citation type="submission" date="2020-12" db="EMBL/GenBank/DDBJ databases">
        <title>FDA dAtabase for Regulatory Grade micrObial Sequences (FDA-ARGOS): Supporting development and validation of Infectious Disease Dx tests.</title>
        <authorList>
            <person name="Sproer C."/>
            <person name="Gronow S."/>
            <person name="Severitt S."/>
            <person name="Schroder I."/>
            <person name="Tallon L."/>
            <person name="Sadzewicz L."/>
            <person name="Zhao X."/>
            <person name="Boylan J."/>
            <person name="Ott S."/>
            <person name="Bowen H."/>
            <person name="Vavikolanu K."/>
            <person name="Mehta A."/>
            <person name="Aluvathingal J."/>
            <person name="Nadendla S."/>
            <person name="Lowell S."/>
            <person name="Myers T."/>
            <person name="Yan Y."/>
            <person name="Sichtig H."/>
        </authorList>
    </citation>
    <scope>NUCLEOTIDE SEQUENCE [LARGE SCALE GENOMIC DNA]</scope>
    <source>
        <strain evidence="11 12">FDAARGOS_909</strain>
    </source>
</reference>
<keyword evidence="4 9" id="KW-0808">Transferase</keyword>
<dbReference type="GO" id="GO:0048029">
    <property type="term" value="F:monosaccharide binding"/>
    <property type="evidence" value="ECO:0007669"/>
    <property type="project" value="TreeGrafter"/>
</dbReference>
<keyword evidence="8 9" id="KW-0324">Glycolysis</keyword>
<dbReference type="InterPro" id="IPR035966">
    <property type="entry name" value="PKF_sf"/>
</dbReference>
<accession>A0A7T2S2Y2</accession>
<dbReference type="InterPro" id="IPR012003">
    <property type="entry name" value="ATP_PFK_prok-type"/>
</dbReference>
<evidence type="ECO:0000256" key="4">
    <source>
        <dbReference type="ARBA" id="ARBA00022679"/>
    </source>
</evidence>
<dbReference type="AlphaFoldDB" id="A0A7T2S2Y2"/>
<feature type="domain" description="Phosphofructokinase" evidence="10">
    <location>
        <begin position="2"/>
        <end position="300"/>
    </location>
</feature>
<feature type="binding site" evidence="9">
    <location>
        <position position="106"/>
    </location>
    <ligand>
        <name>Mg(2+)</name>
        <dbReference type="ChEBI" id="CHEBI:18420"/>
        <note>catalytic</note>
    </ligand>
</feature>
<evidence type="ECO:0000256" key="3">
    <source>
        <dbReference type="ARBA" id="ARBA00022490"/>
    </source>
</evidence>
<evidence type="ECO:0000256" key="2">
    <source>
        <dbReference type="ARBA" id="ARBA00004679"/>
    </source>
</evidence>
<dbReference type="GO" id="GO:0042802">
    <property type="term" value="F:identical protein binding"/>
    <property type="evidence" value="ECO:0007669"/>
    <property type="project" value="TreeGrafter"/>
</dbReference>
<dbReference type="EC" id="2.7.1.11" evidence="9"/>
<proteinExistence type="inferred from homology"/>
<keyword evidence="3 9" id="KW-0963">Cytoplasm</keyword>
<comment type="subunit">
    <text evidence="9">Homodimer or homotetramer.</text>
</comment>
<dbReference type="PROSITE" id="PS00433">
    <property type="entry name" value="PHOSPHOFRUCTOKINASE"/>
    <property type="match status" value="1"/>
</dbReference>
<dbReference type="InterPro" id="IPR000023">
    <property type="entry name" value="Phosphofructokinase_dom"/>
</dbReference>
<dbReference type="GO" id="GO:0016208">
    <property type="term" value="F:AMP binding"/>
    <property type="evidence" value="ECO:0007669"/>
    <property type="project" value="TreeGrafter"/>
</dbReference>
<dbReference type="Gene3D" id="3.40.50.450">
    <property type="match status" value="1"/>
</dbReference>
<organism evidence="11 12">
    <name type="scientific">Delftia acidovorans</name>
    <name type="common">Pseudomonas acidovorans</name>
    <name type="synonym">Comamonas acidovorans</name>
    <dbReference type="NCBI Taxonomy" id="80866"/>
    <lineage>
        <taxon>Bacteria</taxon>
        <taxon>Pseudomonadati</taxon>
        <taxon>Pseudomonadota</taxon>
        <taxon>Betaproteobacteria</taxon>
        <taxon>Burkholderiales</taxon>
        <taxon>Comamonadaceae</taxon>
        <taxon>Delftia</taxon>
    </lineage>
</organism>
<keyword evidence="9" id="KW-0547">Nucleotide-binding</keyword>
<comment type="subcellular location">
    <subcellularLocation>
        <location evidence="9">Cytoplasm</location>
    </subcellularLocation>
</comment>
<dbReference type="Pfam" id="PF00365">
    <property type="entry name" value="PFK"/>
    <property type="match status" value="1"/>
</dbReference>
<name>A0A7T2S2Y2_DELAC</name>
<evidence type="ECO:0000256" key="7">
    <source>
        <dbReference type="ARBA" id="ARBA00022842"/>
    </source>
</evidence>
<dbReference type="Proteomes" id="UP000594778">
    <property type="component" value="Chromosome"/>
</dbReference>
<feature type="binding site" evidence="9">
    <location>
        <position position="10"/>
    </location>
    <ligand>
        <name>ATP</name>
        <dbReference type="ChEBI" id="CHEBI:30616"/>
    </ligand>
</feature>
<keyword evidence="9" id="KW-0067">ATP-binding</keyword>
<dbReference type="GO" id="GO:0070095">
    <property type="term" value="F:fructose-6-phosphate binding"/>
    <property type="evidence" value="ECO:0007669"/>
    <property type="project" value="TreeGrafter"/>
</dbReference>
<dbReference type="SUPFAM" id="SSF53784">
    <property type="entry name" value="Phosphofructokinase"/>
    <property type="match status" value="1"/>
</dbReference>
<dbReference type="Gene3D" id="3.40.50.460">
    <property type="entry name" value="Phosphofructokinase domain"/>
    <property type="match status" value="1"/>
</dbReference>